<accession>A0A8S5SR15</accession>
<name>A0A8S5SR15_9CAUD</name>
<sequence length="103" mass="11640">MSLTKEEVANYFFSKFKRPTCPFCQERDWEIATFPSKELAFFQPLEASSEKALETYDLGTINGGLPSRPGTAIPSLVAVRCGNCGWVAYFDTQKIIKDKNHVR</sequence>
<organism evidence="1">
    <name type="scientific">Podoviridae sp. ctXBg1</name>
    <dbReference type="NCBI Taxonomy" id="2827739"/>
    <lineage>
        <taxon>Viruses</taxon>
        <taxon>Duplodnaviria</taxon>
        <taxon>Heunggongvirae</taxon>
        <taxon>Uroviricota</taxon>
        <taxon>Caudoviricetes</taxon>
    </lineage>
</organism>
<evidence type="ECO:0000313" key="1">
    <source>
        <dbReference type="EMBL" id="DAF53441.1"/>
    </source>
</evidence>
<dbReference type="EMBL" id="BK032653">
    <property type="protein sequence ID" value="DAF53441.1"/>
    <property type="molecule type" value="Genomic_DNA"/>
</dbReference>
<reference evidence="1" key="1">
    <citation type="journal article" date="2021" name="Proc. Natl. Acad. Sci. U.S.A.">
        <title>A Catalog of Tens of Thousands of Viruses from Human Metagenomes Reveals Hidden Associations with Chronic Diseases.</title>
        <authorList>
            <person name="Tisza M.J."/>
            <person name="Buck C.B."/>
        </authorList>
    </citation>
    <scope>NUCLEOTIDE SEQUENCE</scope>
    <source>
        <strain evidence="1">CtXBg1</strain>
    </source>
</reference>
<protein>
    <submittedName>
        <fullName evidence="1">Nucleic-acid-binding protein</fullName>
    </submittedName>
</protein>
<proteinExistence type="predicted"/>